<dbReference type="Proteomes" id="UP001516023">
    <property type="component" value="Unassembled WGS sequence"/>
</dbReference>
<dbReference type="Gene3D" id="6.10.140.530">
    <property type="match status" value="1"/>
</dbReference>
<evidence type="ECO:0000313" key="2">
    <source>
        <dbReference type="EMBL" id="KAL3784754.1"/>
    </source>
</evidence>
<proteinExistence type="predicted"/>
<evidence type="ECO:0000259" key="1">
    <source>
        <dbReference type="Pfam" id="PF03457"/>
    </source>
</evidence>
<reference evidence="2 3" key="1">
    <citation type="journal article" date="2020" name="G3 (Bethesda)">
        <title>Improved Reference Genome for Cyclotella cryptica CCMP332, a Model for Cell Wall Morphogenesis, Salinity Adaptation, and Lipid Production in Diatoms (Bacillariophyta).</title>
        <authorList>
            <person name="Roberts W.R."/>
            <person name="Downey K.M."/>
            <person name="Ruck E.C."/>
            <person name="Traller J.C."/>
            <person name="Alverson A.J."/>
        </authorList>
    </citation>
    <scope>NUCLEOTIDE SEQUENCE [LARGE SCALE GENOMIC DNA]</scope>
    <source>
        <strain evidence="2 3">CCMP332</strain>
    </source>
</reference>
<evidence type="ECO:0000313" key="3">
    <source>
        <dbReference type="Proteomes" id="UP001516023"/>
    </source>
</evidence>
<gene>
    <name evidence="2" type="ORF">HJC23_003506</name>
</gene>
<dbReference type="PANTHER" id="PTHR33418:SF1">
    <property type="entry name" value="HELICASE-ASSOCIATED DOMAIN-CONTAINING PROTEIN"/>
    <property type="match status" value="1"/>
</dbReference>
<organism evidence="2 3">
    <name type="scientific">Cyclotella cryptica</name>
    <dbReference type="NCBI Taxonomy" id="29204"/>
    <lineage>
        <taxon>Eukaryota</taxon>
        <taxon>Sar</taxon>
        <taxon>Stramenopiles</taxon>
        <taxon>Ochrophyta</taxon>
        <taxon>Bacillariophyta</taxon>
        <taxon>Coscinodiscophyceae</taxon>
        <taxon>Thalassiosirophycidae</taxon>
        <taxon>Stephanodiscales</taxon>
        <taxon>Stephanodiscaceae</taxon>
        <taxon>Cyclotella</taxon>
    </lineage>
</organism>
<dbReference type="Pfam" id="PF03457">
    <property type="entry name" value="HA"/>
    <property type="match status" value="1"/>
</dbReference>
<comment type="caution">
    <text evidence="2">The sequence shown here is derived from an EMBL/GenBank/DDBJ whole genome shotgun (WGS) entry which is preliminary data.</text>
</comment>
<protein>
    <recommendedName>
        <fullName evidence="1">Helicase-associated domain-containing protein</fullName>
    </recommendedName>
</protein>
<feature type="domain" description="Helicase-associated" evidence="1">
    <location>
        <begin position="394"/>
        <end position="464"/>
    </location>
</feature>
<dbReference type="InterPro" id="IPR005114">
    <property type="entry name" value="Helicase_assoc"/>
</dbReference>
<keyword evidence="3" id="KW-1185">Reference proteome</keyword>
<sequence length="481" mass="53082">MEKANCLKVNTVKDTDAFSTEDVSTRTRELGPTSFESHRIKYTHNASSLSSVALLGNSDMKKFASSSSSGCVTCSESRTAADRRRSDSGWNSDEKLEYLVEAGDFCKTIDEAHRMLVLNNAGSIEKMKGEISFNAPLFEDSLSFEEFTGAESVPHKHIIESDIISDQSVTSDVSFSFGSSTIDPLSSTFPSSDDDAYFPAENVDCSDSFFGIHKSHLLKQREECECHAKTSNKFSSAPQDPGHNVVLNVSDATSLHRSSSFLDALTKLADEDAYSSSFVQSVFNKSNGCSISDSSVTVGSPLNNVSTSAFPLSRSLQPPQTNEILEHAIVSPSGSWHQGYDDRSAIRDTCPTLLRTADFSLDFSIPQVTDKTQEAETITKDCSKNKTRGISRSDSTWNQRFIELQQFKSIHGHCNVPQKYEKNPSLGAWVARNRLFMRQWDAAGEKSRVSTVQRRRIKLLKEIGLVSCLGKCLAHLMHLVL</sequence>
<dbReference type="PANTHER" id="PTHR33418">
    <property type="entry name" value="HELICASE-ASSOCIATED"/>
    <property type="match status" value="1"/>
</dbReference>
<accession>A0ABD3PAI7</accession>
<dbReference type="AlphaFoldDB" id="A0ABD3PAI7"/>
<name>A0ABD3PAI7_9STRA</name>
<dbReference type="EMBL" id="JABMIG020000229">
    <property type="protein sequence ID" value="KAL3784754.1"/>
    <property type="molecule type" value="Genomic_DNA"/>
</dbReference>